<dbReference type="PROSITE" id="PS51214">
    <property type="entry name" value="IBB"/>
    <property type="match status" value="1"/>
</dbReference>
<comment type="similarity">
    <text evidence="1">Belongs to the importin alpha family.</text>
</comment>
<dbReference type="Gene3D" id="1.20.5.690">
    <property type="entry name" value="Importin-alpha, importin-beta-binding domain"/>
    <property type="match status" value="1"/>
</dbReference>
<keyword evidence="3" id="KW-0653">Protein transport</keyword>
<dbReference type="PANTHER" id="PTHR23316">
    <property type="entry name" value="IMPORTIN ALPHA"/>
    <property type="match status" value="1"/>
</dbReference>
<dbReference type="InterPro" id="IPR036975">
    <property type="entry name" value="Importin-a_IBB_sf"/>
</dbReference>
<evidence type="ECO:0000313" key="6">
    <source>
        <dbReference type="EMBL" id="KJH45569.1"/>
    </source>
</evidence>
<dbReference type="EMBL" id="KN716400">
    <property type="protein sequence ID" value="KJH45569.1"/>
    <property type="molecule type" value="Genomic_DNA"/>
</dbReference>
<dbReference type="SUPFAM" id="SSF48371">
    <property type="entry name" value="ARM repeat"/>
    <property type="match status" value="1"/>
</dbReference>
<name>A0A0D8XP43_DICVI</name>
<dbReference type="GO" id="GO:0006606">
    <property type="term" value="P:protein import into nucleus"/>
    <property type="evidence" value="ECO:0007669"/>
    <property type="project" value="InterPro"/>
</dbReference>
<dbReference type="Gene3D" id="1.25.10.10">
    <property type="entry name" value="Leucine-rich Repeat Variant"/>
    <property type="match status" value="1"/>
</dbReference>
<dbReference type="Proteomes" id="UP000053766">
    <property type="component" value="Unassembled WGS sequence"/>
</dbReference>
<dbReference type="InterPro" id="IPR002652">
    <property type="entry name" value="Importin-a_IBB"/>
</dbReference>
<dbReference type="GO" id="GO:0061608">
    <property type="term" value="F:nuclear import signal receptor activity"/>
    <property type="evidence" value="ECO:0007669"/>
    <property type="project" value="InterPro"/>
</dbReference>
<evidence type="ECO:0000259" key="5">
    <source>
        <dbReference type="PROSITE" id="PS51214"/>
    </source>
</evidence>
<keyword evidence="2 4" id="KW-0813">Transport</keyword>
<proteinExistence type="inferred from homology"/>
<evidence type="ECO:0000256" key="4">
    <source>
        <dbReference type="PROSITE-ProRule" id="PRU00561"/>
    </source>
</evidence>
<keyword evidence="7" id="KW-1185">Reference proteome</keyword>
<evidence type="ECO:0000313" key="7">
    <source>
        <dbReference type="Proteomes" id="UP000053766"/>
    </source>
</evidence>
<reference evidence="6 7" key="1">
    <citation type="submission" date="2013-11" db="EMBL/GenBank/DDBJ databases">
        <title>Draft genome of the bovine lungworm Dictyocaulus viviparus.</title>
        <authorList>
            <person name="Mitreva M."/>
        </authorList>
    </citation>
    <scope>NUCLEOTIDE SEQUENCE [LARGE SCALE GENOMIC DNA]</scope>
    <source>
        <strain evidence="6 7">HannoverDv2000</strain>
    </source>
</reference>
<organism evidence="6 7">
    <name type="scientific">Dictyocaulus viviparus</name>
    <name type="common">Bovine lungworm</name>
    <dbReference type="NCBI Taxonomy" id="29172"/>
    <lineage>
        <taxon>Eukaryota</taxon>
        <taxon>Metazoa</taxon>
        <taxon>Ecdysozoa</taxon>
        <taxon>Nematoda</taxon>
        <taxon>Chromadorea</taxon>
        <taxon>Rhabditida</taxon>
        <taxon>Rhabditina</taxon>
        <taxon>Rhabditomorpha</taxon>
        <taxon>Strongyloidea</taxon>
        <taxon>Metastrongylidae</taxon>
        <taxon>Dictyocaulus</taxon>
    </lineage>
</organism>
<dbReference type="InterPro" id="IPR011989">
    <property type="entry name" value="ARM-like"/>
</dbReference>
<gene>
    <name evidence="6" type="ORF">DICVIV_08373</name>
</gene>
<dbReference type="Pfam" id="PF01749">
    <property type="entry name" value="IBB"/>
    <property type="match status" value="1"/>
</dbReference>
<sequence length="485" mass="54401">MEVTEEICQNKDSCHYNCESEAMVFSTDSSHHESLYKLRGLSNEELRKRRRISEVQIRKQKQEEFFNNKRRLDNDEVEFTLADDCCIIPKAVLDMIKSGNFQNELAGLKFLRSKIAESTGDVNCMSRLGDISLISHLTRLLIRGDEDLTDDISWILVNMFRRHENRSFIGDARGQVLPTFCDLIHRAASSKNGAAVPMENSVLSQILWSTANLVECSVTSRNFVISCGLVQDILRIASKNKKLVILRHLMFLAAVLFLDIQESTPDLGELFPLLTLISRQLSSEDITIQSDAVRACKLMSECADFFQPMANNGIITKLVKLIPSCSSYITHGSLRSIANIVQETSLYTRDMVNNGLLFNLLPLMSCNTTMREACFVVSNIAAEGDDMLQAVLDAGTLKEIALLLEMADYETRKEAFYIMYHTAKSNRSCHLAALISADLLSVLCDFLTVLEHSLVADVMEALSALLAYGEQLNMGVTGELRLHEE</sequence>
<evidence type="ECO:0000256" key="3">
    <source>
        <dbReference type="ARBA" id="ARBA00022927"/>
    </source>
</evidence>
<reference evidence="7" key="2">
    <citation type="journal article" date="2016" name="Sci. Rep.">
        <title>Dictyocaulus viviparus genome, variome and transcriptome elucidate lungworm biology and support future intervention.</title>
        <authorList>
            <person name="McNulty S.N."/>
            <person name="Strube C."/>
            <person name="Rosa B.A."/>
            <person name="Martin J.C."/>
            <person name="Tyagi R."/>
            <person name="Choi Y.J."/>
            <person name="Wang Q."/>
            <person name="Hallsworth Pepin K."/>
            <person name="Zhang X."/>
            <person name="Ozersky P."/>
            <person name="Wilson R.K."/>
            <person name="Sternberg P.W."/>
            <person name="Gasser R.B."/>
            <person name="Mitreva M."/>
        </authorList>
    </citation>
    <scope>NUCLEOTIDE SEQUENCE [LARGE SCALE GENOMIC DNA]</scope>
    <source>
        <strain evidence="7">HannoverDv2000</strain>
    </source>
</reference>
<feature type="domain" description="IBB" evidence="5">
    <location>
        <begin position="16"/>
        <end position="79"/>
    </location>
</feature>
<protein>
    <recommendedName>
        <fullName evidence="5">IBB domain-containing protein</fullName>
    </recommendedName>
</protein>
<accession>A0A0D8XP43</accession>
<dbReference type="OrthoDB" id="5823958at2759"/>
<dbReference type="STRING" id="29172.A0A0D8XP43"/>
<dbReference type="AlphaFoldDB" id="A0A0D8XP43"/>
<evidence type="ECO:0000256" key="2">
    <source>
        <dbReference type="ARBA" id="ARBA00022448"/>
    </source>
</evidence>
<dbReference type="InterPro" id="IPR016024">
    <property type="entry name" value="ARM-type_fold"/>
</dbReference>
<evidence type="ECO:0000256" key="1">
    <source>
        <dbReference type="ARBA" id="ARBA00010394"/>
    </source>
</evidence>